<name>A0A284QVL6_ARMOS</name>
<organism evidence="2 3">
    <name type="scientific">Armillaria ostoyae</name>
    <name type="common">Armillaria root rot fungus</name>
    <dbReference type="NCBI Taxonomy" id="47428"/>
    <lineage>
        <taxon>Eukaryota</taxon>
        <taxon>Fungi</taxon>
        <taxon>Dikarya</taxon>
        <taxon>Basidiomycota</taxon>
        <taxon>Agaricomycotina</taxon>
        <taxon>Agaricomycetes</taxon>
        <taxon>Agaricomycetidae</taxon>
        <taxon>Agaricales</taxon>
        <taxon>Marasmiineae</taxon>
        <taxon>Physalacriaceae</taxon>
        <taxon>Armillaria</taxon>
    </lineage>
</organism>
<proteinExistence type="predicted"/>
<evidence type="ECO:0000256" key="1">
    <source>
        <dbReference type="SAM" id="MobiDB-lite"/>
    </source>
</evidence>
<dbReference type="EMBL" id="FUEG01000002">
    <property type="protein sequence ID" value="SJL00527.1"/>
    <property type="molecule type" value="Genomic_DNA"/>
</dbReference>
<reference evidence="3" key="1">
    <citation type="journal article" date="2017" name="Nat. Ecol. Evol.">
        <title>Genome expansion and lineage-specific genetic innovations in the forest pathogenic fungi Armillaria.</title>
        <authorList>
            <person name="Sipos G."/>
            <person name="Prasanna A.N."/>
            <person name="Walter M.C."/>
            <person name="O'Connor E."/>
            <person name="Balint B."/>
            <person name="Krizsan K."/>
            <person name="Kiss B."/>
            <person name="Hess J."/>
            <person name="Varga T."/>
            <person name="Slot J."/>
            <person name="Riley R."/>
            <person name="Boka B."/>
            <person name="Rigling D."/>
            <person name="Barry K."/>
            <person name="Lee J."/>
            <person name="Mihaltcheva S."/>
            <person name="LaButti K."/>
            <person name="Lipzen A."/>
            <person name="Waldron R."/>
            <person name="Moloney N.M."/>
            <person name="Sperisen C."/>
            <person name="Kredics L."/>
            <person name="Vagvoelgyi C."/>
            <person name="Patrignani A."/>
            <person name="Fitzpatrick D."/>
            <person name="Nagy I."/>
            <person name="Doyle S."/>
            <person name="Anderson J.B."/>
            <person name="Grigoriev I.V."/>
            <person name="Gueldener U."/>
            <person name="Muensterkoetter M."/>
            <person name="Nagy L.G."/>
        </authorList>
    </citation>
    <scope>NUCLEOTIDE SEQUENCE [LARGE SCALE GENOMIC DNA]</scope>
    <source>
        <strain evidence="3">C18/9</strain>
    </source>
</reference>
<evidence type="ECO:0000313" key="3">
    <source>
        <dbReference type="Proteomes" id="UP000219338"/>
    </source>
</evidence>
<feature type="region of interest" description="Disordered" evidence="1">
    <location>
        <begin position="178"/>
        <end position="203"/>
    </location>
</feature>
<keyword evidence="3" id="KW-1185">Reference proteome</keyword>
<evidence type="ECO:0000313" key="2">
    <source>
        <dbReference type="EMBL" id="SJL00527.1"/>
    </source>
</evidence>
<accession>A0A284QVL6</accession>
<sequence length="203" mass="22719">MTRLKIYLVAQYNLDFWNTPSASNQALNTSFSRLFGSPLSPVLPAQLRSPLPKYLSETALLPGSLTQRVIMESSARRRTPSDSIKMTEYGTGTDAKIAKITQREMEIIDLALMEPVEVWAATKVDLRELKQQESRSSTGVLCPRPAACHLLPFVLRMSAVFSVYYNLLWPSTRPPPRLPYTDDDASSHPFDKQLPPVHTTSAP</sequence>
<protein>
    <submittedName>
        <fullName evidence="2">Uncharacterized protein</fullName>
    </submittedName>
</protein>
<dbReference type="AlphaFoldDB" id="A0A284QVL6"/>
<gene>
    <name evidence="2" type="ORF">ARMOST_03840</name>
</gene>
<dbReference type="OrthoDB" id="2590746at2759"/>
<dbReference type="Proteomes" id="UP000219338">
    <property type="component" value="Unassembled WGS sequence"/>
</dbReference>